<keyword evidence="4" id="KW-0032">Aminotransferase</keyword>
<feature type="compositionally biased region" description="Polar residues" evidence="7">
    <location>
        <begin position="149"/>
        <end position="159"/>
    </location>
</feature>
<evidence type="ECO:0000313" key="10">
    <source>
        <dbReference type="Proteomes" id="UP000035063"/>
    </source>
</evidence>
<keyword evidence="5" id="KW-0808">Transferase</keyword>
<evidence type="ECO:0000313" key="9">
    <source>
        <dbReference type="EMBL" id="BAQ97997.1"/>
    </source>
</evidence>
<evidence type="ECO:0000256" key="7">
    <source>
        <dbReference type="SAM" id="MobiDB-lite"/>
    </source>
</evidence>
<comment type="catalytic activity">
    <reaction evidence="1">
        <text>D-fructose 6-phosphate + L-glutamine = D-glucosamine 6-phosphate + L-glutamate</text>
        <dbReference type="Rhea" id="RHEA:13237"/>
        <dbReference type="ChEBI" id="CHEBI:29985"/>
        <dbReference type="ChEBI" id="CHEBI:58359"/>
        <dbReference type="ChEBI" id="CHEBI:58725"/>
        <dbReference type="ChEBI" id="CHEBI:61527"/>
        <dbReference type="EC" id="2.6.1.16"/>
    </reaction>
</comment>
<feature type="region of interest" description="Disordered" evidence="7">
    <location>
        <begin position="140"/>
        <end position="169"/>
    </location>
</feature>
<evidence type="ECO:0000256" key="1">
    <source>
        <dbReference type="ARBA" id="ARBA00001031"/>
    </source>
</evidence>
<dbReference type="Proteomes" id="UP000035063">
    <property type="component" value="Chromosome"/>
</dbReference>
<sequence length="187" mass="20522">MNDALRRYDDVERRIEDISAKSGYGSDLIYDNAVPVYARNAEQLEMTYYSYLSYMADCDVGGLVASGLSFETMCGIVGYAGNVSATCGKPPQVCLQGLQRLEYRGYDSAGVALVASGMGHAVVRKKAGRLANLVESVERNPMPPATAATGHTSWATNGAPSDVNAHPHPPRVRWSWRYRSPERLWTR</sequence>
<gene>
    <name evidence="9" type="ORF">BBBF_0790</name>
</gene>
<keyword evidence="10" id="KW-1185">Reference proteome</keyword>
<reference evidence="9 10" key="1">
    <citation type="submission" date="2012-02" db="EMBL/GenBank/DDBJ databases">
        <title>Complete genome sequence of Bifidobacterium bifidum JCM 1255.</title>
        <authorList>
            <person name="Toh H."/>
            <person name="Oshima K."/>
            <person name="Morita H."/>
            <person name="Hattori M."/>
        </authorList>
    </citation>
    <scope>NUCLEOTIDE SEQUENCE [LARGE SCALE GENOMIC DNA]</scope>
    <source>
        <strain evidence="9 10">JCM 1255</strain>
    </source>
</reference>
<feature type="domain" description="Glutamine amidotransferase type-2" evidence="8">
    <location>
        <begin position="74"/>
        <end position="187"/>
    </location>
</feature>
<dbReference type="Gene3D" id="3.60.20.10">
    <property type="entry name" value="Glutamine Phosphoribosylpyrophosphate, subunit 1, domain 1"/>
    <property type="match status" value="1"/>
</dbReference>
<dbReference type="PANTHER" id="PTHR10937:SF0">
    <property type="entry name" value="GLUTAMINE--FRUCTOSE-6-PHOSPHATE TRANSAMINASE (ISOMERIZING)"/>
    <property type="match status" value="1"/>
</dbReference>
<dbReference type="InterPro" id="IPR029055">
    <property type="entry name" value="Ntn_hydrolases_N"/>
</dbReference>
<organism evidence="9 10">
    <name type="scientific">Bifidobacterium bifidum ATCC 29521 = JCM 1255 = DSM 20456</name>
    <dbReference type="NCBI Taxonomy" id="500634"/>
    <lineage>
        <taxon>Bacteria</taxon>
        <taxon>Bacillati</taxon>
        <taxon>Actinomycetota</taxon>
        <taxon>Actinomycetes</taxon>
        <taxon>Bifidobacteriales</taxon>
        <taxon>Bifidobacteriaceae</taxon>
        <taxon>Bifidobacterium</taxon>
    </lineage>
</organism>
<protein>
    <recommendedName>
        <fullName evidence="3">Glutamine--fructose-6-phosphate aminotransferase [isomerizing]</fullName>
        <ecNumber evidence="2">2.6.1.16</ecNumber>
    </recommendedName>
</protein>
<dbReference type="InterPro" id="IPR017932">
    <property type="entry name" value="GATase_2_dom"/>
</dbReference>
<evidence type="ECO:0000256" key="4">
    <source>
        <dbReference type="ARBA" id="ARBA00022576"/>
    </source>
</evidence>
<proteinExistence type="predicted"/>
<accession>A0ABN5UYA3</accession>
<dbReference type="PANTHER" id="PTHR10937">
    <property type="entry name" value="GLUCOSAMINE--FRUCTOSE-6-PHOSPHATE AMINOTRANSFERASE, ISOMERIZING"/>
    <property type="match status" value="1"/>
</dbReference>
<evidence type="ECO:0000256" key="6">
    <source>
        <dbReference type="ARBA" id="ARBA00022962"/>
    </source>
</evidence>
<evidence type="ECO:0000256" key="2">
    <source>
        <dbReference type="ARBA" id="ARBA00012916"/>
    </source>
</evidence>
<evidence type="ECO:0000256" key="3">
    <source>
        <dbReference type="ARBA" id="ARBA00016090"/>
    </source>
</evidence>
<evidence type="ECO:0000259" key="8">
    <source>
        <dbReference type="PROSITE" id="PS51278"/>
    </source>
</evidence>
<name>A0ABN5UYA3_BIFBI</name>
<dbReference type="EC" id="2.6.1.16" evidence="2"/>
<dbReference type="EMBL" id="AP012323">
    <property type="protein sequence ID" value="BAQ97997.1"/>
    <property type="molecule type" value="Genomic_DNA"/>
</dbReference>
<evidence type="ECO:0000256" key="5">
    <source>
        <dbReference type="ARBA" id="ARBA00022679"/>
    </source>
</evidence>
<keyword evidence="6" id="KW-0315">Glutamine amidotransferase</keyword>
<dbReference type="SUPFAM" id="SSF56235">
    <property type="entry name" value="N-terminal nucleophile aminohydrolases (Ntn hydrolases)"/>
    <property type="match status" value="1"/>
</dbReference>
<reference evidence="10" key="2">
    <citation type="journal article" date="2015" name="J. Biotechnol.">
        <title>Complete genome sequence of Bifidobacterium bifidum JCM 1255(T) isolated from feces of a breast-fed infant.</title>
        <authorList>
            <person name="Morita H."/>
            <person name="Toh H."/>
            <person name="Oshima K."/>
            <person name="Nakano A."/>
            <person name="Shindo C."/>
            <person name="Komiya K."/>
            <person name="Arakawa K."/>
            <person name="Suda W."/>
            <person name="Honda K."/>
            <person name="Hattori M."/>
        </authorList>
    </citation>
    <scope>NUCLEOTIDE SEQUENCE [LARGE SCALE GENOMIC DNA]</scope>
    <source>
        <strain evidence="10">JCM 1255</strain>
    </source>
</reference>
<dbReference type="PROSITE" id="PS51278">
    <property type="entry name" value="GATASE_TYPE_2"/>
    <property type="match status" value="1"/>
</dbReference>